<accession>G5Q6T9</accession>
<evidence type="ECO:0000313" key="1">
    <source>
        <dbReference type="EMBL" id="EHC75873.1"/>
    </source>
</evidence>
<gene>
    <name evidence="1" type="ORF">LTSEMON_3987</name>
</gene>
<organism evidence="1 2">
    <name type="scientific">Salmonella enterica subsp. enterica serovar Montevideo str. S5-403</name>
    <dbReference type="NCBI Taxonomy" id="913242"/>
    <lineage>
        <taxon>Bacteria</taxon>
        <taxon>Pseudomonadati</taxon>
        <taxon>Pseudomonadota</taxon>
        <taxon>Gammaproteobacteria</taxon>
        <taxon>Enterobacterales</taxon>
        <taxon>Enterobacteriaceae</taxon>
        <taxon>Salmonella</taxon>
    </lineage>
</organism>
<dbReference type="EMBL" id="AFCS01000931">
    <property type="protein sequence ID" value="EHC75873.1"/>
    <property type="molecule type" value="Genomic_DNA"/>
</dbReference>
<evidence type="ECO:0000313" key="2">
    <source>
        <dbReference type="Proteomes" id="UP000003221"/>
    </source>
</evidence>
<protein>
    <submittedName>
        <fullName evidence="1">Uncharacterized protein</fullName>
    </submittedName>
</protein>
<proteinExistence type="predicted"/>
<name>G5Q6T9_SALMO</name>
<dbReference type="Proteomes" id="UP000003221">
    <property type="component" value="Unassembled WGS sequence"/>
</dbReference>
<dbReference type="AlphaFoldDB" id="G5Q6T9"/>
<feature type="non-terminal residue" evidence="1">
    <location>
        <position position="43"/>
    </location>
</feature>
<comment type="caution">
    <text evidence="1">The sequence shown here is derived from an EMBL/GenBank/DDBJ whole genome shotgun (WGS) entry which is preliminary data.</text>
</comment>
<sequence length="43" mass="5082">MLRLQYHLIPCPGRSRQYNRTVNGMFQFPDVARPAISLMLYKV</sequence>
<reference evidence="1 2" key="1">
    <citation type="journal article" date="2011" name="BMC Genomics">
        <title>Genome sequencing reveals diversification of virulence factor content and possible host adaptation in distinct subpopulations of Salmonella enterica.</title>
        <authorList>
            <person name="den Bakker H.C."/>
            <person name="Moreno Switt A.I."/>
            <person name="Govoni G."/>
            <person name="Cummings C.A."/>
            <person name="Ranieri M.L."/>
            <person name="Degoricija L."/>
            <person name="Hoelzer K."/>
            <person name="Rodriguez-Rivera L.D."/>
            <person name="Brown S."/>
            <person name="Bolchacova E."/>
            <person name="Furtado M.R."/>
            <person name="Wiedmann M."/>
        </authorList>
    </citation>
    <scope>NUCLEOTIDE SEQUENCE [LARGE SCALE GENOMIC DNA]</scope>
    <source>
        <strain evidence="1 2">S5-403</strain>
    </source>
</reference>